<dbReference type="Proteomes" id="UP000321617">
    <property type="component" value="Unassembled WGS sequence"/>
</dbReference>
<dbReference type="PANTHER" id="PTHR34211:SF3">
    <property type="entry name" value="CALCINEURIN-LIKE METALLO-PHOSPHOESTERASE SUPERFAMILY PROTEIN"/>
    <property type="match status" value="1"/>
</dbReference>
<feature type="transmembrane region" description="Helical" evidence="2">
    <location>
        <begin position="417"/>
        <end position="439"/>
    </location>
</feature>
<name>A0A562V1J9_9ACTN</name>
<keyword evidence="2" id="KW-0812">Transmembrane</keyword>
<evidence type="ECO:0000313" key="3">
    <source>
        <dbReference type="EMBL" id="TWJ11789.1"/>
    </source>
</evidence>
<dbReference type="AlphaFoldDB" id="A0A562V1J9"/>
<dbReference type="InterPro" id="IPR029052">
    <property type="entry name" value="Metallo-depent_PP-like"/>
</dbReference>
<dbReference type="PANTHER" id="PTHR34211">
    <property type="entry name" value="CALCINEURIN-LIKE METALLO-PHOSPHOESTERASE SUPERFAMILY PROTEIN"/>
    <property type="match status" value="1"/>
</dbReference>
<protein>
    <recommendedName>
        <fullName evidence="5">Calcineurin-like phosphoesterase family protein</fullName>
    </recommendedName>
</protein>
<sequence>MAERPTDLSPEQLHFQRQPAVRWLSTRVLTSTAARLALARLLGAYLDKRELQALSPQGVFDHSDGDELWLDYVADIGDGFDATYSVAYLASQPELRPSGPPERHGLTTRPTPGPETGLPRGDILVMGGDQVYPAANWRDYENRCKGPYQAALPAGGGWLYAVSGNHDWFDGLTSFLRVFCAERDIGGRTTRQRRSYWAVRLPHRWWLIGIDAQFDAYLDGPQLQYFTEALAEMEPGDPVILCVPRPSWVWTEADPRAYDRIDYFIRMFIKPKGGKVPLILTGDRHHYAHYQEIGGPRHLVTAGGGGAYLSATHTLPEILEAPPHDSMVRHGSPVRTYERGATYPERKRSWSFATGVFWRLPRRNPSFVILLGLIHLLGLMAFVGSPGTAVAAAAATVGATVMFANPSAGGRTARHWIAGLTHGVAHLALVVAGSLAWSALELSGWLAHLGYVPVAGLAATMLVAAYLLVAGGFGVNENELFAGQCIDDAKCFVRLRVTASGVTVYPVAIPKVGRLWKAEPDGPEDASWISPEQPIRSHLIEPPFTIPGKIPGTEKIHEVPETT</sequence>
<dbReference type="OrthoDB" id="500534at2"/>
<keyword evidence="2" id="KW-1133">Transmembrane helix</keyword>
<feature type="transmembrane region" description="Helical" evidence="2">
    <location>
        <begin position="445"/>
        <end position="469"/>
    </location>
</feature>
<dbReference type="SUPFAM" id="SSF56300">
    <property type="entry name" value="Metallo-dependent phosphatases"/>
    <property type="match status" value="1"/>
</dbReference>
<feature type="region of interest" description="Disordered" evidence="1">
    <location>
        <begin position="93"/>
        <end position="119"/>
    </location>
</feature>
<evidence type="ECO:0008006" key="5">
    <source>
        <dbReference type="Google" id="ProtNLM"/>
    </source>
</evidence>
<evidence type="ECO:0000313" key="4">
    <source>
        <dbReference type="Proteomes" id="UP000321617"/>
    </source>
</evidence>
<dbReference type="Gene3D" id="3.60.21.10">
    <property type="match status" value="1"/>
</dbReference>
<feature type="transmembrane region" description="Helical" evidence="2">
    <location>
        <begin position="389"/>
        <end position="405"/>
    </location>
</feature>
<dbReference type="EMBL" id="VLLL01000006">
    <property type="protein sequence ID" value="TWJ11789.1"/>
    <property type="molecule type" value="Genomic_DNA"/>
</dbReference>
<evidence type="ECO:0000256" key="1">
    <source>
        <dbReference type="SAM" id="MobiDB-lite"/>
    </source>
</evidence>
<accession>A0A562V1J9</accession>
<comment type="caution">
    <text evidence="3">The sequence shown here is derived from an EMBL/GenBank/DDBJ whole genome shotgun (WGS) entry which is preliminary data.</text>
</comment>
<keyword evidence="4" id="KW-1185">Reference proteome</keyword>
<organism evidence="3 4">
    <name type="scientific">Stackebrandtia albiflava</name>
    <dbReference type="NCBI Taxonomy" id="406432"/>
    <lineage>
        <taxon>Bacteria</taxon>
        <taxon>Bacillati</taxon>
        <taxon>Actinomycetota</taxon>
        <taxon>Actinomycetes</taxon>
        <taxon>Glycomycetales</taxon>
        <taxon>Glycomycetaceae</taxon>
        <taxon>Stackebrandtia</taxon>
    </lineage>
</organism>
<evidence type="ECO:0000256" key="2">
    <source>
        <dbReference type="SAM" id="Phobius"/>
    </source>
</evidence>
<keyword evidence="2" id="KW-0472">Membrane</keyword>
<gene>
    <name evidence="3" type="ORF">LX16_2524</name>
</gene>
<dbReference type="RefSeq" id="WP_147138392.1">
    <property type="nucleotide sequence ID" value="NZ_BAABIJ010000002.1"/>
</dbReference>
<proteinExistence type="predicted"/>
<reference evidence="3 4" key="1">
    <citation type="journal article" date="2013" name="Stand. Genomic Sci.">
        <title>Genomic Encyclopedia of Type Strains, Phase I: The one thousand microbial genomes (KMG-I) project.</title>
        <authorList>
            <person name="Kyrpides N.C."/>
            <person name="Woyke T."/>
            <person name="Eisen J.A."/>
            <person name="Garrity G."/>
            <person name="Lilburn T.G."/>
            <person name="Beck B.J."/>
            <person name="Whitman W.B."/>
            <person name="Hugenholtz P."/>
            <person name="Klenk H.P."/>
        </authorList>
    </citation>
    <scope>NUCLEOTIDE SEQUENCE [LARGE SCALE GENOMIC DNA]</scope>
    <source>
        <strain evidence="3 4">DSM 45044</strain>
    </source>
</reference>